<evidence type="ECO:0000256" key="1">
    <source>
        <dbReference type="SAM" id="Phobius"/>
    </source>
</evidence>
<feature type="transmembrane region" description="Helical" evidence="1">
    <location>
        <begin position="108"/>
        <end position="125"/>
    </location>
</feature>
<keyword evidence="1" id="KW-0472">Membrane</keyword>
<dbReference type="Proteomes" id="UP000597762">
    <property type="component" value="Unassembled WGS sequence"/>
</dbReference>
<dbReference type="EMBL" id="CAHIKZ030001879">
    <property type="protein sequence ID" value="CAE1276347.1"/>
    <property type="molecule type" value="Genomic_DNA"/>
</dbReference>
<name>A0A812CQN8_ACAPH</name>
<feature type="transmembrane region" description="Helical" evidence="1">
    <location>
        <begin position="145"/>
        <end position="167"/>
    </location>
</feature>
<accession>A0A812CQN8</accession>
<gene>
    <name evidence="2" type="ORF">SPHA_39997</name>
</gene>
<evidence type="ECO:0000313" key="2">
    <source>
        <dbReference type="EMBL" id="CAE1276347.1"/>
    </source>
</evidence>
<evidence type="ECO:0000313" key="3">
    <source>
        <dbReference type="Proteomes" id="UP000597762"/>
    </source>
</evidence>
<sequence>MRNAAPISCRTHFMPDPFHAGPISCRQMDAYKGFSAYSSVSCRIRSSFWILIFSLLALDSSSVLFSVLSATASHITALLAFAYSSISFCLLFSLSLSPPHTQVCSPPHITLSFYLISSLLSPASPENIFAHQPPAISLSDPETDVIAAFFFPLILISSFLQGHFPFYDLHWTKFS</sequence>
<organism evidence="2 3">
    <name type="scientific">Acanthosepion pharaonis</name>
    <name type="common">Pharaoh cuttlefish</name>
    <name type="synonym">Sepia pharaonis</name>
    <dbReference type="NCBI Taxonomy" id="158019"/>
    <lineage>
        <taxon>Eukaryota</taxon>
        <taxon>Metazoa</taxon>
        <taxon>Spiralia</taxon>
        <taxon>Lophotrochozoa</taxon>
        <taxon>Mollusca</taxon>
        <taxon>Cephalopoda</taxon>
        <taxon>Coleoidea</taxon>
        <taxon>Decapodiformes</taxon>
        <taxon>Sepiida</taxon>
        <taxon>Sepiina</taxon>
        <taxon>Sepiidae</taxon>
        <taxon>Acanthosepion</taxon>
    </lineage>
</organism>
<feature type="transmembrane region" description="Helical" evidence="1">
    <location>
        <begin position="74"/>
        <end position="96"/>
    </location>
</feature>
<feature type="transmembrane region" description="Helical" evidence="1">
    <location>
        <begin position="48"/>
        <end position="68"/>
    </location>
</feature>
<keyword evidence="1" id="KW-0812">Transmembrane</keyword>
<proteinExistence type="predicted"/>
<dbReference type="AlphaFoldDB" id="A0A812CQN8"/>
<keyword evidence="3" id="KW-1185">Reference proteome</keyword>
<protein>
    <submittedName>
        <fullName evidence="2">Uncharacterized protein</fullName>
    </submittedName>
</protein>
<reference evidence="2" key="1">
    <citation type="submission" date="2021-01" db="EMBL/GenBank/DDBJ databases">
        <authorList>
            <person name="Li R."/>
            <person name="Bekaert M."/>
        </authorList>
    </citation>
    <scope>NUCLEOTIDE SEQUENCE</scope>
    <source>
        <strain evidence="2">Farmed</strain>
    </source>
</reference>
<keyword evidence="1" id="KW-1133">Transmembrane helix</keyword>
<comment type="caution">
    <text evidence="2">The sequence shown here is derived from an EMBL/GenBank/DDBJ whole genome shotgun (WGS) entry which is preliminary data.</text>
</comment>